<accession>A0A6M3MGU0</accession>
<reference evidence="2" key="1">
    <citation type="submission" date="2020-03" db="EMBL/GenBank/DDBJ databases">
        <title>The deep terrestrial virosphere.</title>
        <authorList>
            <person name="Holmfeldt K."/>
            <person name="Nilsson E."/>
            <person name="Simone D."/>
            <person name="Lopez-Fernandez M."/>
            <person name="Wu X."/>
            <person name="de Brujin I."/>
            <person name="Lundin D."/>
            <person name="Andersson A."/>
            <person name="Bertilsson S."/>
            <person name="Dopson M."/>
        </authorList>
    </citation>
    <scope>NUCLEOTIDE SEQUENCE</scope>
    <source>
        <strain evidence="1">MM171A00469</strain>
        <strain evidence="2">MM171B00233</strain>
    </source>
</reference>
<evidence type="ECO:0000313" key="2">
    <source>
        <dbReference type="EMBL" id="QJB04579.1"/>
    </source>
</evidence>
<dbReference type="AlphaFoldDB" id="A0A6M3MGU0"/>
<organism evidence="2">
    <name type="scientific">viral metagenome</name>
    <dbReference type="NCBI Taxonomy" id="1070528"/>
    <lineage>
        <taxon>unclassified sequences</taxon>
        <taxon>metagenomes</taxon>
        <taxon>organismal metagenomes</taxon>
    </lineage>
</organism>
<dbReference type="EMBL" id="MT143692">
    <property type="protein sequence ID" value="QJB00409.1"/>
    <property type="molecule type" value="Genomic_DNA"/>
</dbReference>
<dbReference type="EMBL" id="MT143885">
    <property type="protein sequence ID" value="QJB04579.1"/>
    <property type="molecule type" value="Genomic_DNA"/>
</dbReference>
<gene>
    <name evidence="1" type="ORF">MM171A00469_0009</name>
    <name evidence="2" type="ORF">MM171B00233_0019</name>
</gene>
<proteinExistence type="predicted"/>
<sequence length="1218" mass="138896">MGMSLDKDLRYLEIGDTRENYNVRSSFSEEGMGGDSENMMGNTNKVMVLPAGNNKVIGVGNDYENNAVFYLVYNDATNHSIIRYNIDTDTFDKILYGESLLNFQKDKKINHVVILDGLLIWSDGYFGSYEDSNFNPPQKINIEKAFKYTNGITGTVVDKYTTLNKQILDFIKYPPLYPIPVEYGQDVSYNKNNLRGQLFQFRYRYVYDDNEKSVWSTISKIPLPHNEMKTSSIFDEDLSIDNFIQLSIETGVDYVSSIDIAVRYGNIGHWHHFKTLEKYYESLNYFAVIECTYASAKIVTVDVQSLKRIYVGMGIYSDYYPPDTVVSNIDFATRTVTFNNNNSFVFATIDINFYIPSDTTIEYRYYNDIVAYVLDQDDVNRPYDYVPQIANTLELIDKNIICFGNYREGYDNVNINMKFFSELYKSEYPDTYSIKINYTKYFSGDPLFPCAHGAIGFEFKIDQIYENGKYIISWMGTDYNIYKIEYLTQPTDSLVDIQNALVALIQGENFASAILPGNWITLCQGSATSTGIDAVLSANIFIISRNLGKASFKFGANHEFGIHYPERADRTGAVNRGDDTLLYIPFYTEDESSIKGQVVDGNYGNIVKYEIHHIPPMSATHYQIVYSGNTTVDYFLQMRVFAIDPPAANNEAMKIDINSTVLDLIAFTPATVIQAYVWQKGDRIRFICNKVASTPKTDYRYFNEYIDLEIMSQSETDGKITLSGEFEADLEIGTIVEIYRPKKSLPDDSNSRIFYEIGECYPILNPHTANRFHSAGYDNGDDYAQDQSASQPAKGILMAGDTYTKQRNMGSVVGFPVEDYNYNEYYASDSWNRGRIGIVDENMESRQYKAHLRHGGRYFDNTGINDLAVFKYDDYTSLSETWGGIVRTIMSGFTLKVYQNYKATSIYIGRISYVDAKGKEYLQRSDDIFGTEIPSEDNYGSYHPESFVKSGRHIYFFDIYSGKIIRDATNGMIPISDYGIRDWTKDKAQELLAGYSEINVYGGFNKKYEELYLTFVAINNSTKLYEGWTLLFHEPSNKWKSFVNFEKTVSGIVNYPDYYGSLGNTFCSFLNGAFYLHDSNSLYGYFFGEQKSMVLNIPINKNHPQVKGFLSMVLNSNKASEIEITIPSSDVYPHGMYSVIKKAKFINKEGVWYAEFDKDMYTTTDIPPAIPHAGLSDLINGRTLKGQVATIKVTFDDSDYVYLSNIIVNSFASQLSGV</sequence>
<protein>
    <submittedName>
        <fullName evidence="2">Putative structural protein</fullName>
    </submittedName>
</protein>
<name>A0A6M3MGU0_9ZZZZ</name>
<evidence type="ECO:0000313" key="1">
    <source>
        <dbReference type="EMBL" id="QJB00409.1"/>
    </source>
</evidence>